<evidence type="ECO:0000313" key="2">
    <source>
        <dbReference type="EMBL" id="NEE01510.1"/>
    </source>
</evidence>
<evidence type="ECO:0000313" key="3">
    <source>
        <dbReference type="Proteomes" id="UP000475214"/>
    </source>
</evidence>
<accession>A0A6L9SBX3</accession>
<comment type="caution">
    <text evidence="2">The sequence shown here is derived from an EMBL/GenBank/DDBJ whole genome shotgun (WGS) entry which is preliminary data.</text>
</comment>
<feature type="region of interest" description="Disordered" evidence="1">
    <location>
        <begin position="290"/>
        <end position="311"/>
    </location>
</feature>
<sequence length="311" mass="33941">MPLVPVALSLLHRSDGAILCNPTIVDINGEHELIGVAQKALEQLGFEYPDIELYYAGVAIGLPTADDDPWSPISRALPVVVEENGRFLWETFRPALTYKQLVTTAESGFCADPGEGISLILTGGYGGLESIDWPLFLHALESTRDHLIVLGAIYGGVSAVRDICTGAKKAFDGGISAIRRLTTHNSPADPLSIALAVDRSIELRLDVVARGLDLSNQDTAALLDVLGFIPTNERHIYTQGATRLCRLNRILYESSARSGAIDQEELKQYLTELRRDIDVLMEEVAKNKSSHLDQPGAPIEHLLGRGWEPPR</sequence>
<keyword evidence="3" id="KW-1185">Reference proteome</keyword>
<gene>
    <name evidence="2" type="ORF">G1H10_15160</name>
</gene>
<dbReference type="EMBL" id="JAAGOA010000010">
    <property type="protein sequence ID" value="NEE01510.1"/>
    <property type="molecule type" value="Genomic_DNA"/>
</dbReference>
<name>A0A6L9SBX3_9ACTN</name>
<organism evidence="2 3">
    <name type="scientific">Phytoactinopolyspora halotolerans</name>
    <dbReference type="NCBI Taxonomy" id="1981512"/>
    <lineage>
        <taxon>Bacteria</taxon>
        <taxon>Bacillati</taxon>
        <taxon>Actinomycetota</taxon>
        <taxon>Actinomycetes</taxon>
        <taxon>Jiangellales</taxon>
        <taxon>Jiangellaceae</taxon>
        <taxon>Phytoactinopolyspora</taxon>
    </lineage>
</organism>
<reference evidence="2 3" key="1">
    <citation type="submission" date="2020-02" db="EMBL/GenBank/DDBJ databases">
        <authorList>
            <person name="Li X.-J."/>
            <person name="Han X.-M."/>
        </authorList>
    </citation>
    <scope>NUCLEOTIDE SEQUENCE [LARGE SCALE GENOMIC DNA]</scope>
    <source>
        <strain evidence="2 3">CCTCC AB 2017055</strain>
    </source>
</reference>
<dbReference type="RefSeq" id="WP_163739244.1">
    <property type="nucleotide sequence ID" value="NZ_JAAGOA010000010.1"/>
</dbReference>
<proteinExistence type="predicted"/>
<dbReference type="Proteomes" id="UP000475214">
    <property type="component" value="Unassembled WGS sequence"/>
</dbReference>
<dbReference type="AlphaFoldDB" id="A0A6L9SBX3"/>
<protein>
    <submittedName>
        <fullName evidence="2">Uncharacterized protein</fullName>
    </submittedName>
</protein>
<evidence type="ECO:0000256" key="1">
    <source>
        <dbReference type="SAM" id="MobiDB-lite"/>
    </source>
</evidence>